<dbReference type="EMBL" id="HACG01000652">
    <property type="protein sequence ID" value="CEK47517.1"/>
    <property type="molecule type" value="Transcribed_RNA"/>
</dbReference>
<feature type="region of interest" description="Disordered" evidence="1">
    <location>
        <begin position="1"/>
        <end position="24"/>
    </location>
</feature>
<gene>
    <name evidence="2" type="primary">ORF1538</name>
</gene>
<feature type="non-terminal residue" evidence="2">
    <location>
        <position position="1"/>
    </location>
</feature>
<sequence length="84" mass="9377">FSNRRAKWRREEKMRNQRNDVCNGPARLSINHGFGNGMYPGVPAIHQSIPTMSETYSSMPPMSSYSLPNNLSNNTPCLQSSSSS</sequence>
<feature type="region of interest" description="Disordered" evidence="1">
    <location>
        <begin position="55"/>
        <end position="84"/>
    </location>
</feature>
<organism evidence="2">
    <name type="scientific">Arion vulgaris</name>
    <dbReference type="NCBI Taxonomy" id="1028688"/>
    <lineage>
        <taxon>Eukaryota</taxon>
        <taxon>Metazoa</taxon>
        <taxon>Spiralia</taxon>
        <taxon>Lophotrochozoa</taxon>
        <taxon>Mollusca</taxon>
        <taxon>Gastropoda</taxon>
        <taxon>Heterobranchia</taxon>
        <taxon>Euthyneura</taxon>
        <taxon>Panpulmonata</taxon>
        <taxon>Eupulmonata</taxon>
        <taxon>Stylommatophora</taxon>
        <taxon>Helicina</taxon>
        <taxon>Arionoidea</taxon>
        <taxon>Arionidae</taxon>
        <taxon>Arion</taxon>
    </lineage>
</organism>
<evidence type="ECO:0000256" key="1">
    <source>
        <dbReference type="SAM" id="MobiDB-lite"/>
    </source>
</evidence>
<accession>A0A0B6XU35</accession>
<evidence type="ECO:0000313" key="2">
    <source>
        <dbReference type="EMBL" id="CEK47517.1"/>
    </source>
</evidence>
<dbReference type="AlphaFoldDB" id="A0A0B6XU35"/>
<protein>
    <submittedName>
        <fullName evidence="2">Uncharacterized protein</fullName>
    </submittedName>
</protein>
<proteinExistence type="predicted"/>
<name>A0A0B6XU35_9EUPU</name>
<feature type="compositionally biased region" description="Low complexity" evidence="1">
    <location>
        <begin position="55"/>
        <end position="76"/>
    </location>
</feature>
<reference evidence="2" key="1">
    <citation type="submission" date="2014-12" db="EMBL/GenBank/DDBJ databases">
        <title>Insight into the proteome of Arion vulgaris.</title>
        <authorList>
            <person name="Aradska J."/>
            <person name="Bulat T."/>
            <person name="Smidak R."/>
            <person name="Sarate P."/>
            <person name="Gangsoo J."/>
            <person name="Sialana F."/>
            <person name="Bilban M."/>
            <person name="Lubec G."/>
        </authorList>
    </citation>
    <scope>NUCLEOTIDE SEQUENCE</scope>
    <source>
        <tissue evidence="2">Skin</tissue>
    </source>
</reference>
<feature type="non-terminal residue" evidence="2">
    <location>
        <position position="84"/>
    </location>
</feature>
<feature type="compositionally biased region" description="Basic and acidic residues" evidence="1">
    <location>
        <begin position="9"/>
        <end position="18"/>
    </location>
</feature>